<dbReference type="Proteomes" id="UP000285883">
    <property type="component" value="Unassembled WGS sequence"/>
</dbReference>
<proteinExistence type="predicted"/>
<feature type="compositionally biased region" description="Basic and acidic residues" evidence="2">
    <location>
        <begin position="134"/>
        <end position="178"/>
    </location>
</feature>
<name>A0A3R7JV04_9STRA</name>
<feature type="coiled-coil region" evidence="1">
    <location>
        <begin position="41"/>
        <end position="75"/>
    </location>
</feature>
<dbReference type="EMBL" id="JPWV03000083">
    <property type="protein sequence ID" value="KAG2525902.1"/>
    <property type="molecule type" value="Genomic_DNA"/>
</dbReference>
<dbReference type="Proteomes" id="UP000285624">
    <property type="component" value="Unassembled WGS sequence"/>
</dbReference>
<evidence type="ECO:0000313" key="3">
    <source>
        <dbReference type="EMBL" id="KAG2525194.1"/>
    </source>
</evidence>
<gene>
    <name evidence="5" type="ORF">BBI17_004368</name>
    <name evidence="6" type="ORF">BBO99_00004220</name>
    <name evidence="4" type="ORF">JM16_004165</name>
    <name evidence="3" type="ORF">JM18_004995</name>
</gene>
<reference evidence="3" key="1">
    <citation type="journal article" date="2015" name="Genom Data">
        <title>Genome sequences of six Phytophthora species associated with forests in New Zealand.</title>
        <authorList>
            <person name="Studholme D.J."/>
            <person name="McDougal R.L."/>
            <person name="Sambles C."/>
            <person name="Hansen E."/>
            <person name="Hardy G."/>
            <person name="Grant M."/>
            <person name="Ganley R.J."/>
            <person name="Williams N.M."/>
        </authorList>
    </citation>
    <scope>NUCLEOTIDE SEQUENCE</scope>
    <source>
        <strain evidence="4">NZFS 2646</strain>
        <strain evidence="3">NZFS 3630</strain>
    </source>
</reference>
<sequence>MTVKRKRGEAFSAHDKLVHKSCSLLQREAKKVRGFLIRKVVQQLKQLRSQLEEPVNEAKRETRELKLRLSIEKLEREHAALKTLDLQELVKRARLQTGLDKPIVQEQDKQDDEQDEEQWGQESQDEGSTEDEGEQGKEQDEKQDEEAVKQGEQHEGVVKQDEEDHEAVKETAEQKKQDELVERLMDRLFAHKQIVPLLDAIQMLVKKEEREAEKKRRAQEKRALKRGRGGMDDDIDMGMDSYGAMAGADDDIAEFLGEKKKKKNRPGQMARRQKAIRREESLKRKEDRSNGIFRSYQDPSVSASKYGPSERPKKAKPKAKSGSKQGDKKPARSSSSKSASKTVLPTQQRAAPAAAAPVEASHPSWLAKQKMKEKEKISMHAFSGKKITFGDD</sequence>
<organism evidence="6 7">
    <name type="scientific">Phytophthora kernoviae</name>
    <dbReference type="NCBI Taxonomy" id="325452"/>
    <lineage>
        <taxon>Eukaryota</taxon>
        <taxon>Sar</taxon>
        <taxon>Stramenopiles</taxon>
        <taxon>Oomycota</taxon>
        <taxon>Peronosporomycetes</taxon>
        <taxon>Peronosporales</taxon>
        <taxon>Peronosporaceae</taxon>
        <taxon>Phytophthora</taxon>
    </lineage>
</organism>
<dbReference type="InterPro" id="IPR037393">
    <property type="entry name" value="Bud22/SRFB1"/>
</dbReference>
<feature type="compositionally biased region" description="Acidic residues" evidence="2">
    <location>
        <begin position="109"/>
        <end position="133"/>
    </location>
</feature>
<feature type="compositionally biased region" description="Low complexity" evidence="2">
    <location>
        <begin position="332"/>
        <end position="341"/>
    </location>
</feature>
<dbReference type="AlphaFoldDB" id="A0A3R7JV04"/>
<reference evidence="7 8" key="2">
    <citation type="submission" date="2018-07" db="EMBL/GenBank/DDBJ databases">
        <title>Genome sequencing of oomycete isolates from Chile give support for New Zealand origin for Phytophthora kernoviae and make available the first Nothophytophthora sp. genome.</title>
        <authorList>
            <person name="Studholme D.J."/>
            <person name="Sanfuentes E."/>
            <person name="Panda P."/>
            <person name="Hill R."/>
            <person name="Sambles C."/>
            <person name="Grant M."/>
            <person name="Williams N.M."/>
            <person name="Mcdougal R.L."/>
        </authorList>
    </citation>
    <scope>NUCLEOTIDE SEQUENCE [LARGE SCALE GENOMIC DNA]</scope>
    <source>
        <strain evidence="5">Chile2</strain>
        <strain evidence="6">Chile4</strain>
    </source>
</reference>
<dbReference type="PANTHER" id="PTHR23325:SF1">
    <property type="entry name" value="SERUM RESPONSE FACTOR-BINDING PROTEIN 1"/>
    <property type="match status" value="1"/>
</dbReference>
<dbReference type="Proteomes" id="UP000792063">
    <property type="component" value="Unassembled WGS sequence"/>
</dbReference>
<dbReference type="EMBL" id="MAYM02002266">
    <property type="protein sequence ID" value="RLN02044.1"/>
    <property type="molecule type" value="Genomic_DNA"/>
</dbReference>
<evidence type="ECO:0000256" key="2">
    <source>
        <dbReference type="SAM" id="MobiDB-lite"/>
    </source>
</evidence>
<comment type="caution">
    <text evidence="6">The sequence shown here is derived from an EMBL/GenBank/DDBJ whole genome shotgun (WGS) entry which is preliminary data.</text>
</comment>
<keyword evidence="1" id="KW-0175">Coiled coil</keyword>
<dbReference type="EMBL" id="JPWU03000132">
    <property type="protein sequence ID" value="KAG2525194.1"/>
    <property type="molecule type" value="Genomic_DNA"/>
</dbReference>
<evidence type="ECO:0000313" key="7">
    <source>
        <dbReference type="Proteomes" id="UP000285624"/>
    </source>
</evidence>
<feature type="region of interest" description="Disordered" evidence="2">
    <location>
        <begin position="208"/>
        <end position="392"/>
    </location>
</feature>
<feature type="compositionally biased region" description="Basic residues" evidence="2">
    <location>
        <begin position="215"/>
        <end position="228"/>
    </location>
</feature>
<keyword evidence="7" id="KW-1185">Reference proteome</keyword>
<dbReference type="EMBL" id="MBDN02000097">
    <property type="protein sequence ID" value="RLN80802.1"/>
    <property type="molecule type" value="Genomic_DNA"/>
</dbReference>
<evidence type="ECO:0000313" key="4">
    <source>
        <dbReference type="EMBL" id="KAG2525902.1"/>
    </source>
</evidence>
<protein>
    <submittedName>
        <fullName evidence="6">Uncharacterized protein</fullName>
    </submittedName>
</protein>
<feature type="compositionally biased region" description="Basic residues" evidence="2">
    <location>
        <begin position="259"/>
        <end position="275"/>
    </location>
</feature>
<evidence type="ECO:0000313" key="6">
    <source>
        <dbReference type="EMBL" id="RLN80802.1"/>
    </source>
</evidence>
<feature type="region of interest" description="Disordered" evidence="2">
    <location>
        <begin position="101"/>
        <end position="178"/>
    </location>
</feature>
<dbReference type="Proteomes" id="UP000785171">
    <property type="component" value="Unassembled WGS sequence"/>
</dbReference>
<dbReference type="PANTHER" id="PTHR23325">
    <property type="entry name" value="SERUM RESPONSE FACTOR-BINDING"/>
    <property type="match status" value="1"/>
</dbReference>
<accession>A0A3R7JV04</accession>
<reference evidence="3" key="3">
    <citation type="submission" date="2020-06" db="EMBL/GenBank/DDBJ databases">
        <authorList>
            <person name="Studholme D.J."/>
        </authorList>
    </citation>
    <scope>NUCLEOTIDE SEQUENCE</scope>
    <source>
        <strain evidence="4">NZFS 2646</strain>
        <strain evidence="3">NZFS 3630</strain>
    </source>
</reference>
<feature type="compositionally biased region" description="Basic and acidic residues" evidence="2">
    <location>
        <begin position="276"/>
        <end position="289"/>
    </location>
</feature>
<evidence type="ECO:0000313" key="5">
    <source>
        <dbReference type="EMBL" id="RLN02044.1"/>
    </source>
</evidence>
<evidence type="ECO:0000256" key="1">
    <source>
        <dbReference type="SAM" id="Coils"/>
    </source>
</evidence>
<evidence type="ECO:0000313" key="8">
    <source>
        <dbReference type="Proteomes" id="UP000285883"/>
    </source>
</evidence>